<organism evidence="2 3">
    <name type="scientific">Notoacmeibacter ruber</name>
    <dbReference type="NCBI Taxonomy" id="2670375"/>
    <lineage>
        <taxon>Bacteria</taxon>
        <taxon>Pseudomonadati</taxon>
        <taxon>Pseudomonadota</taxon>
        <taxon>Alphaproteobacteria</taxon>
        <taxon>Hyphomicrobiales</taxon>
        <taxon>Notoacmeibacteraceae</taxon>
        <taxon>Notoacmeibacter</taxon>
    </lineage>
</organism>
<dbReference type="AlphaFoldDB" id="A0A3L7JAB1"/>
<evidence type="ECO:0000256" key="1">
    <source>
        <dbReference type="SAM" id="MobiDB-lite"/>
    </source>
</evidence>
<evidence type="ECO:0000313" key="3">
    <source>
        <dbReference type="Proteomes" id="UP000281094"/>
    </source>
</evidence>
<feature type="compositionally biased region" description="Acidic residues" evidence="1">
    <location>
        <begin position="144"/>
        <end position="158"/>
    </location>
</feature>
<protein>
    <submittedName>
        <fullName evidence="2">Uncharacterized protein</fullName>
    </submittedName>
</protein>
<feature type="region of interest" description="Disordered" evidence="1">
    <location>
        <begin position="102"/>
        <end position="231"/>
    </location>
</feature>
<accession>A0A3L7JAB1</accession>
<comment type="caution">
    <text evidence="2">The sequence shown here is derived from an EMBL/GenBank/DDBJ whole genome shotgun (WGS) entry which is preliminary data.</text>
</comment>
<proteinExistence type="predicted"/>
<name>A0A3L7JAB1_9HYPH</name>
<reference evidence="2 3" key="1">
    <citation type="submission" date="2018-10" db="EMBL/GenBank/DDBJ databases">
        <title>Notoacmeibacter sp. M2BS9Y-3-1, whole genome shotgun sequence.</title>
        <authorList>
            <person name="Tuo L."/>
        </authorList>
    </citation>
    <scope>NUCLEOTIDE SEQUENCE [LARGE SCALE GENOMIC DNA]</scope>
    <source>
        <strain evidence="2 3">M2BS9Y-3-1</strain>
    </source>
</reference>
<gene>
    <name evidence="2" type="ORF">D8780_03630</name>
</gene>
<evidence type="ECO:0000313" key="2">
    <source>
        <dbReference type="EMBL" id="RLQ87430.1"/>
    </source>
</evidence>
<dbReference type="Proteomes" id="UP000281094">
    <property type="component" value="Unassembled WGS sequence"/>
</dbReference>
<feature type="compositionally biased region" description="Low complexity" evidence="1">
    <location>
        <begin position="102"/>
        <end position="113"/>
    </location>
</feature>
<dbReference type="RefSeq" id="WP_121644398.1">
    <property type="nucleotide sequence ID" value="NZ_RCWN01000001.1"/>
</dbReference>
<feature type="compositionally biased region" description="Low complexity" evidence="1">
    <location>
        <begin position="206"/>
        <end position="217"/>
    </location>
</feature>
<feature type="region of interest" description="Disordered" evidence="1">
    <location>
        <begin position="49"/>
        <end position="82"/>
    </location>
</feature>
<keyword evidence="3" id="KW-1185">Reference proteome</keyword>
<dbReference type="EMBL" id="RCWN01000001">
    <property type="protein sequence ID" value="RLQ87430.1"/>
    <property type="molecule type" value="Genomic_DNA"/>
</dbReference>
<sequence>MFHRLAIATVSTTALWGVTVSHAQTENGPGGYVYEYQSPSITLVKPEGWKPAEPEPQQPETLRPIMPSDLYEDPDMQQAGSLDDVIGIPSENALGPVLAQQRAKQRRALMAAAEAEKEAERMAQSPEMPAGGVDAQTTAALPDGETEDQAGAADEGDTSSESGVEIIRGDAAAAASEVEEPANSNRENPEQDPAPEIVEVPEENDPATADSEAAAADGPTPPEFSDLEMRL</sequence>